<dbReference type="InterPro" id="IPR051054">
    <property type="entry name" value="SorC_transcr_regulators"/>
</dbReference>
<dbReference type="AlphaFoldDB" id="A0A4R5CH15"/>
<evidence type="ECO:0000256" key="3">
    <source>
        <dbReference type="ARBA" id="ARBA00023125"/>
    </source>
</evidence>
<accession>A0A4R5CH15</accession>
<dbReference type="InterPro" id="IPR007324">
    <property type="entry name" value="Sugar-bd_dom_put"/>
</dbReference>
<dbReference type="OrthoDB" id="186585at2"/>
<dbReference type="PANTHER" id="PTHR34294:SF1">
    <property type="entry name" value="TRANSCRIPTIONAL REGULATOR LSRR"/>
    <property type="match status" value="1"/>
</dbReference>
<dbReference type="Pfam" id="PF04198">
    <property type="entry name" value="Sugar-bind"/>
    <property type="match status" value="1"/>
</dbReference>
<dbReference type="SUPFAM" id="SSF100950">
    <property type="entry name" value="NagB/RpiA/CoA transferase-like"/>
    <property type="match status" value="1"/>
</dbReference>
<evidence type="ECO:0000313" key="6">
    <source>
        <dbReference type="EMBL" id="TDD99015.1"/>
    </source>
</evidence>
<dbReference type="InParanoid" id="A0A4R5CH15"/>
<reference evidence="6 7" key="1">
    <citation type="submission" date="2019-03" db="EMBL/GenBank/DDBJ databases">
        <title>Draft genome sequences of novel Actinobacteria.</title>
        <authorList>
            <person name="Sahin N."/>
            <person name="Ay H."/>
            <person name="Saygin H."/>
        </authorList>
    </citation>
    <scope>NUCLEOTIDE SEQUENCE [LARGE SCALE GENOMIC DNA]</scope>
    <source>
        <strain evidence="6 7">5K138</strain>
    </source>
</reference>
<dbReference type="Gene3D" id="3.40.50.1360">
    <property type="match status" value="1"/>
</dbReference>
<sequence length="339" mass="35082">MARRGRPPGDAPRFGPSELVLAGAVARRHYLDARSKVEIAEEFGLSRFQVARILTEARARGWVKVEITLPGHIDDELSLRVRDALGVTHAVVVEAPAQPESASRDEIAGVVAGLLGERVREGQVLGLTWSRTIAATAGRLERLVPCTVVQLAGSIAVDGASSGTVEVVRSVAALAGGSALPIYAPLVVEDAATAAALRRQPEIARALDRSSSLDVAVVSVGGWGPGLSTVWDAVPAVERDEALARGAVGESSGRLFDAAGGDVTGGFDDRVVGVRLDRLRATPEVIATAYGVRRAEAALAAVRGGFVTTLVVDAALARRLLALAASGQDAPAPADRPLA</sequence>
<dbReference type="GO" id="GO:0030246">
    <property type="term" value="F:carbohydrate binding"/>
    <property type="evidence" value="ECO:0007669"/>
    <property type="project" value="InterPro"/>
</dbReference>
<keyword evidence="7" id="KW-1185">Reference proteome</keyword>
<dbReference type="PANTHER" id="PTHR34294">
    <property type="entry name" value="TRANSCRIPTIONAL REGULATOR-RELATED"/>
    <property type="match status" value="1"/>
</dbReference>
<keyword evidence="2" id="KW-0805">Transcription regulation</keyword>
<evidence type="ECO:0000259" key="5">
    <source>
        <dbReference type="Pfam" id="PF04198"/>
    </source>
</evidence>
<name>A0A4R5CH15_9ACTN</name>
<keyword evidence="4" id="KW-0804">Transcription</keyword>
<evidence type="ECO:0000256" key="2">
    <source>
        <dbReference type="ARBA" id="ARBA00023015"/>
    </source>
</evidence>
<dbReference type="GO" id="GO:0003677">
    <property type="term" value="F:DNA binding"/>
    <property type="evidence" value="ECO:0007669"/>
    <property type="project" value="UniProtKB-KW"/>
</dbReference>
<organism evidence="6 7">
    <name type="scientific">Jiangella asiatica</name>
    <dbReference type="NCBI Taxonomy" id="2530372"/>
    <lineage>
        <taxon>Bacteria</taxon>
        <taxon>Bacillati</taxon>
        <taxon>Actinomycetota</taxon>
        <taxon>Actinomycetes</taxon>
        <taxon>Jiangellales</taxon>
        <taxon>Jiangellaceae</taxon>
        <taxon>Jiangella</taxon>
    </lineage>
</organism>
<protein>
    <submittedName>
        <fullName evidence="6">Transcriptional regulator</fullName>
    </submittedName>
</protein>
<gene>
    <name evidence="6" type="ORF">E1269_27660</name>
</gene>
<dbReference type="InterPro" id="IPR036388">
    <property type="entry name" value="WH-like_DNA-bd_sf"/>
</dbReference>
<proteinExistence type="inferred from homology"/>
<dbReference type="Gene3D" id="1.10.10.10">
    <property type="entry name" value="Winged helix-like DNA-binding domain superfamily/Winged helix DNA-binding domain"/>
    <property type="match status" value="1"/>
</dbReference>
<keyword evidence="3" id="KW-0238">DNA-binding</keyword>
<dbReference type="Proteomes" id="UP000294739">
    <property type="component" value="Unassembled WGS sequence"/>
</dbReference>
<comment type="similarity">
    <text evidence="1">Belongs to the SorC transcriptional regulatory family.</text>
</comment>
<dbReference type="EMBL" id="SMKZ01000061">
    <property type="protein sequence ID" value="TDD99015.1"/>
    <property type="molecule type" value="Genomic_DNA"/>
</dbReference>
<feature type="domain" description="Sugar-binding" evidence="5">
    <location>
        <begin position="76"/>
        <end position="322"/>
    </location>
</feature>
<dbReference type="InterPro" id="IPR037171">
    <property type="entry name" value="NagB/RpiA_transferase-like"/>
</dbReference>
<evidence type="ECO:0000256" key="1">
    <source>
        <dbReference type="ARBA" id="ARBA00010466"/>
    </source>
</evidence>
<evidence type="ECO:0000256" key="4">
    <source>
        <dbReference type="ARBA" id="ARBA00023163"/>
    </source>
</evidence>
<comment type="caution">
    <text evidence="6">The sequence shown here is derived from an EMBL/GenBank/DDBJ whole genome shotgun (WGS) entry which is preliminary data.</text>
</comment>
<dbReference type="RefSeq" id="WP_131900703.1">
    <property type="nucleotide sequence ID" value="NZ_SMKZ01000061.1"/>
</dbReference>
<evidence type="ECO:0000313" key="7">
    <source>
        <dbReference type="Proteomes" id="UP000294739"/>
    </source>
</evidence>